<dbReference type="PANTHER" id="PTHR34802">
    <property type="entry name" value="CHORISMATE SYNTHASE"/>
    <property type="match status" value="1"/>
</dbReference>
<evidence type="ECO:0000313" key="2">
    <source>
        <dbReference type="EMBL" id="OMO66869.1"/>
    </source>
</evidence>
<accession>A0A1R3H940</accession>
<evidence type="ECO:0000256" key="1">
    <source>
        <dbReference type="SAM" id="MobiDB-lite"/>
    </source>
</evidence>
<organism evidence="2 3">
    <name type="scientific">Corchorus olitorius</name>
    <dbReference type="NCBI Taxonomy" id="93759"/>
    <lineage>
        <taxon>Eukaryota</taxon>
        <taxon>Viridiplantae</taxon>
        <taxon>Streptophyta</taxon>
        <taxon>Embryophyta</taxon>
        <taxon>Tracheophyta</taxon>
        <taxon>Spermatophyta</taxon>
        <taxon>Magnoliopsida</taxon>
        <taxon>eudicotyledons</taxon>
        <taxon>Gunneridae</taxon>
        <taxon>Pentapetalae</taxon>
        <taxon>rosids</taxon>
        <taxon>malvids</taxon>
        <taxon>Malvales</taxon>
        <taxon>Malvaceae</taxon>
        <taxon>Grewioideae</taxon>
        <taxon>Apeibeae</taxon>
        <taxon>Corchorus</taxon>
    </lineage>
</organism>
<dbReference type="EMBL" id="AWUE01020703">
    <property type="protein sequence ID" value="OMO66869.1"/>
    <property type="molecule type" value="Genomic_DNA"/>
</dbReference>
<comment type="caution">
    <text evidence="2">The sequence shown here is derived from an EMBL/GenBank/DDBJ whole genome shotgun (WGS) entry which is preliminary data.</text>
</comment>
<feature type="region of interest" description="Disordered" evidence="1">
    <location>
        <begin position="202"/>
        <end position="222"/>
    </location>
</feature>
<feature type="compositionally biased region" description="Polar residues" evidence="1">
    <location>
        <begin position="205"/>
        <end position="218"/>
    </location>
</feature>
<name>A0A1R3H940_9ROSI</name>
<dbReference type="OrthoDB" id="826428at2759"/>
<dbReference type="PANTHER" id="PTHR34802:SF3">
    <property type="match status" value="1"/>
</dbReference>
<evidence type="ECO:0000313" key="3">
    <source>
        <dbReference type="Proteomes" id="UP000187203"/>
    </source>
</evidence>
<feature type="region of interest" description="Disordered" evidence="1">
    <location>
        <begin position="386"/>
        <end position="407"/>
    </location>
</feature>
<proteinExistence type="predicted"/>
<feature type="compositionally biased region" description="Polar residues" evidence="1">
    <location>
        <begin position="386"/>
        <end position="400"/>
    </location>
</feature>
<gene>
    <name evidence="2" type="ORF">COLO4_30305</name>
</gene>
<dbReference type="Proteomes" id="UP000187203">
    <property type="component" value="Unassembled WGS sequence"/>
</dbReference>
<sequence length="541" mass="59806">MAKLNPDIAVVLDDSRVDKKVANKHYKYKGSEPCDVKEACSENPVLFSSDSTHQFPEAEKKTAGDQKAIENVSTKSSFATKDAHNLIKFGSIHDTSKISVASELNGHYSTQHHLINGRNSNNVEDSQSTCSNHNAASQHSLTFLQKEGDLTDLASKLNVWSLDRPYLCETGNNDQLNKSGRVCINNSKKNVYEPISGIGIRDSESSALSGTQKQLTNRSKGDDTVESHISLSVGDNCNISSTFGTIGNVESIVFSNHVKQTGVTKRDSNLSVSDIQANEGLDHHSWPESKHTSLIRFDELDICLPDEDSLITVDDYIYPQESMFVAAGNTSNDERLADCGVATSDERFNLADFGNHTSFHGTHDPVSLDSSFKSPQKPQSYTQLHHSQLKTTKARMSTSKLQDRRSSRIRPRKIKNYPYNLQSIQYYPNGYLTTPQYLQATATGVDRSVNHQCLQVLPIPGLPHQLYGVPRVAYPQYTSNEMVYYTGEQNAMLNSSPSFKQQCYSNLGNASSRYYEMGIGSRADASPKYGCSYPGSFAKTG</sequence>
<dbReference type="AlphaFoldDB" id="A0A1R3H940"/>
<keyword evidence="3" id="KW-1185">Reference proteome</keyword>
<protein>
    <submittedName>
        <fullName evidence="2">Uncharacterized protein</fullName>
    </submittedName>
</protein>
<reference evidence="3" key="1">
    <citation type="submission" date="2013-09" db="EMBL/GenBank/DDBJ databases">
        <title>Corchorus olitorius genome sequencing.</title>
        <authorList>
            <person name="Alam M."/>
            <person name="Haque M.S."/>
            <person name="Islam M.S."/>
            <person name="Emdad E.M."/>
            <person name="Islam M.M."/>
            <person name="Ahmed B."/>
            <person name="Halim A."/>
            <person name="Hossen Q.M.M."/>
            <person name="Hossain M.Z."/>
            <person name="Ahmed R."/>
            <person name="Khan M.M."/>
            <person name="Islam R."/>
            <person name="Rashid M.M."/>
            <person name="Khan S.A."/>
            <person name="Rahman M.S."/>
            <person name="Alam M."/>
            <person name="Yahiya A.S."/>
            <person name="Khan M.S."/>
            <person name="Azam M.S."/>
            <person name="Haque T."/>
            <person name="Lashkar M.Z.H."/>
            <person name="Akhand A.I."/>
            <person name="Morshed G."/>
            <person name="Roy S."/>
            <person name="Uddin K.S."/>
            <person name="Rabeya T."/>
            <person name="Hossain A.S."/>
            <person name="Chowdhury A."/>
            <person name="Snigdha A.R."/>
            <person name="Mortoza M.S."/>
            <person name="Matin S.A."/>
            <person name="Hoque S.M.E."/>
            <person name="Islam M.K."/>
            <person name="Roy D.K."/>
            <person name="Haider R."/>
            <person name="Moosa M.M."/>
            <person name="Elias S.M."/>
            <person name="Hasan A.M."/>
            <person name="Jahan S."/>
            <person name="Shafiuddin M."/>
            <person name="Mahmood N."/>
            <person name="Shommy N.S."/>
        </authorList>
    </citation>
    <scope>NUCLEOTIDE SEQUENCE [LARGE SCALE GENOMIC DNA]</scope>
    <source>
        <strain evidence="3">cv. O-4</strain>
    </source>
</reference>